<sequence length="131" mass="14597">MVGSESRVLFLSVGPWFAGPMALSADFESSSVGILVESESNQSVNVFRIHKDLARKTVEAPYLLPPVDRRRFPEDIGFQGFVWRNSSWSKARPEAASVRSYPRSCTTQEDHVFSSKPPLNYTNSVVFAVLA</sequence>
<dbReference type="Proteomes" id="UP001151760">
    <property type="component" value="Unassembled WGS sequence"/>
</dbReference>
<name>A0ABQ5CBZ2_9ASTR</name>
<organism evidence="1 2">
    <name type="scientific">Tanacetum coccineum</name>
    <dbReference type="NCBI Taxonomy" id="301880"/>
    <lineage>
        <taxon>Eukaryota</taxon>
        <taxon>Viridiplantae</taxon>
        <taxon>Streptophyta</taxon>
        <taxon>Embryophyta</taxon>
        <taxon>Tracheophyta</taxon>
        <taxon>Spermatophyta</taxon>
        <taxon>Magnoliopsida</taxon>
        <taxon>eudicotyledons</taxon>
        <taxon>Gunneridae</taxon>
        <taxon>Pentapetalae</taxon>
        <taxon>asterids</taxon>
        <taxon>campanulids</taxon>
        <taxon>Asterales</taxon>
        <taxon>Asteraceae</taxon>
        <taxon>Asteroideae</taxon>
        <taxon>Anthemideae</taxon>
        <taxon>Anthemidinae</taxon>
        <taxon>Tanacetum</taxon>
    </lineage>
</organism>
<protein>
    <submittedName>
        <fullName evidence="1">Uncharacterized protein</fullName>
    </submittedName>
</protein>
<proteinExistence type="predicted"/>
<gene>
    <name evidence="1" type="ORF">Tco_0892446</name>
</gene>
<keyword evidence="2" id="KW-1185">Reference proteome</keyword>
<evidence type="ECO:0000313" key="1">
    <source>
        <dbReference type="EMBL" id="GJT22509.1"/>
    </source>
</evidence>
<evidence type="ECO:0000313" key="2">
    <source>
        <dbReference type="Proteomes" id="UP001151760"/>
    </source>
</evidence>
<reference evidence="1" key="1">
    <citation type="journal article" date="2022" name="Int. J. Mol. Sci.">
        <title>Draft Genome of Tanacetum Coccineum: Genomic Comparison of Closely Related Tanacetum-Family Plants.</title>
        <authorList>
            <person name="Yamashiro T."/>
            <person name="Shiraishi A."/>
            <person name="Nakayama K."/>
            <person name="Satake H."/>
        </authorList>
    </citation>
    <scope>NUCLEOTIDE SEQUENCE</scope>
</reference>
<accession>A0ABQ5CBZ2</accession>
<reference evidence="1" key="2">
    <citation type="submission" date="2022-01" db="EMBL/GenBank/DDBJ databases">
        <authorList>
            <person name="Yamashiro T."/>
            <person name="Shiraishi A."/>
            <person name="Satake H."/>
            <person name="Nakayama K."/>
        </authorList>
    </citation>
    <scope>NUCLEOTIDE SEQUENCE</scope>
</reference>
<comment type="caution">
    <text evidence="1">The sequence shown here is derived from an EMBL/GenBank/DDBJ whole genome shotgun (WGS) entry which is preliminary data.</text>
</comment>
<dbReference type="EMBL" id="BQNB010013974">
    <property type="protein sequence ID" value="GJT22509.1"/>
    <property type="molecule type" value="Genomic_DNA"/>
</dbReference>